<dbReference type="EMBL" id="JBBKTW010000003">
    <property type="protein sequence ID" value="MEN2988443.1"/>
    <property type="molecule type" value="Genomic_DNA"/>
</dbReference>
<feature type="domain" description="4Fe-4S Mo/W bis-MGD-type" evidence="11">
    <location>
        <begin position="7"/>
        <end position="64"/>
    </location>
</feature>
<dbReference type="InterPro" id="IPR006656">
    <property type="entry name" value="Mopterin_OxRdtase"/>
</dbReference>
<comment type="cofactor">
    <cofactor evidence="2">
        <name>[4Fe-4S] cluster</name>
        <dbReference type="ChEBI" id="CHEBI:49883"/>
    </cofactor>
</comment>
<dbReference type="PROSITE" id="PS51669">
    <property type="entry name" value="4FE4S_MOW_BIS_MGD"/>
    <property type="match status" value="1"/>
</dbReference>
<dbReference type="InterPro" id="IPR041957">
    <property type="entry name" value="CT_Nitrate-R-NapA-like"/>
</dbReference>
<evidence type="ECO:0000256" key="7">
    <source>
        <dbReference type="ARBA" id="ARBA00023002"/>
    </source>
</evidence>
<dbReference type="PANTHER" id="PTHR43105:SF9">
    <property type="entry name" value="NADPH-FE(3+) OXIDOREDUCTASE SUBUNIT ALPHA"/>
    <property type="match status" value="1"/>
</dbReference>
<dbReference type="SMART" id="SM00926">
    <property type="entry name" value="Molybdop_Fe4S4"/>
    <property type="match status" value="1"/>
</dbReference>
<keyword evidence="13" id="KW-1185">Reference proteome</keyword>
<sequence>MTALPPMAATRTTCPYCGVGCGVLARPDGAGGLAPVQGDPDHPANRGRLCGKGRSLADTLGGAGRLTRARLHGRPVALDAALDRVAAGFAATLARKGPSGVAFYLSGQMLTEDYYAANKLAKGFLCTANVDTNSRLCMSSTVAGHVRAFGEDLVPGAYDDLDGCDLAVLVGSNAAWCHPVLFGRLMDARGSRGTRLVVIDPRRTETAAGADLHLPIRPGGDVALYQFLLVEAARRGLIAAPAAIGLADALADARADTPDLAAAADLTGLTPDSLHRFADMVLATDRTVTLFSQGVNQSGAGTDKVNAILNLDIALGRIGRPGAGPFSLTGQPNAMGGREVGGLANQLAAHLGFSDAERAMVGRFWGTDTVATGPGLKAVEMIDALEDGRIEAIWIIGTNPAVSLPDAGRFRRALARCPLVVVSDCVTGTDTQALAHILLPAAGWSEKDGTVTNSERRISRQRAVLPAPGDALPDWRLIQAVARRLGFGHAFDWRHPSEIFDEHARLSAEAARHFGRRFDIGGLAGLGRQGYDALAPVQWPVPVSRNGPQSGPRNGQLGHAGTARLTLSGDGARMVAVRHRRPDDQPDTDFPLVLNTGRLRDQWHTMTRTGRAARLAAHSPEPCLALHPADAAATGVQDGDIATVTGRRGACLLRVVIDAGQRPGEAFAPIHWSDAFAAEAAIGRIASPVTDPLSGQPELKHAAIRVERWQPDWAGILVDRSTAAPLRRGVRLPRYWTRHAVEAGRALIMAADDGRPVDADGWRSLANRLARGFGAAIDTSPPIELFDGGRGRMRIAWTGSDGRIAAVMALAPRHDDLPAVANLARLLDPAADRGPSAPPLLRLALLADHDPAGDGGGVAEPAVCACAGIGRSAILAAAGTAGDMTARLNRITETTGAGGGCGSCRGAIRELLAHDLVTA</sequence>
<proteinExistence type="inferred from homology"/>
<comment type="cofactor">
    <cofactor evidence="1">
        <name>Mo-bis(molybdopterin guanine dinucleotide)</name>
        <dbReference type="ChEBI" id="CHEBI:60539"/>
    </cofactor>
</comment>
<evidence type="ECO:0000256" key="2">
    <source>
        <dbReference type="ARBA" id="ARBA00001966"/>
    </source>
</evidence>
<dbReference type="SUPFAM" id="SSF53706">
    <property type="entry name" value="Formate dehydrogenase/DMSO reductase, domains 1-3"/>
    <property type="match status" value="1"/>
</dbReference>
<dbReference type="Pfam" id="PF00384">
    <property type="entry name" value="Molybdopterin"/>
    <property type="match status" value="1"/>
</dbReference>
<evidence type="ECO:0000256" key="6">
    <source>
        <dbReference type="ARBA" id="ARBA00022723"/>
    </source>
</evidence>
<evidence type="ECO:0000256" key="10">
    <source>
        <dbReference type="ARBA" id="ARBA00023063"/>
    </source>
</evidence>
<keyword evidence="9" id="KW-0411">Iron-sulfur</keyword>
<comment type="similarity">
    <text evidence="3">Belongs to the prokaryotic molybdopterin-containing oxidoreductase family. NasA/NapA/NarB subfamily.</text>
</comment>
<dbReference type="InterPro" id="IPR006657">
    <property type="entry name" value="MoPterin_dinucl-bd_dom"/>
</dbReference>
<name>A0ABU9YI26_9PROT</name>
<comment type="caution">
    <text evidence="12">The sequence shown here is derived from an EMBL/GenBank/DDBJ whole genome shotgun (WGS) entry which is preliminary data.</text>
</comment>
<reference evidence="12 13" key="1">
    <citation type="submission" date="2024-03" db="EMBL/GenBank/DDBJ databases">
        <title>High-quality draft genome sequencing of Tistrella sp. BH-R2-4.</title>
        <authorList>
            <person name="Dong C."/>
        </authorList>
    </citation>
    <scope>NUCLEOTIDE SEQUENCE [LARGE SCALE GENOMIC DNA]</scope>
    <source>
        <strain evidence="12 13">BH-R2-4</strain>
    </source>
</reference>
<keyword evidence="5" id="KW-0500">Molybdenum</keyword>
<keyword evidence="10" id="KW-0534">Nitrate assimilation</keyword>
<dbReference type="InterPro" id="IPR006963">
    <property type="entry name" value="Mopterin_OxRdtase_4Fe-4S_dom"/>
</dbReference>
<evidence type="ECO:0000259" key="11">
    <source>
        <dbReference type="PROSITE" id="PS51669"/>
    </source>
</evidence>
<dbReference type="CDD" id="cd02791">
    <property type="entry name" value="MopB_CT_Nitrate-R-NapA-like"/>
    <property type="match status" value="1"/>
</dbReference>
<evidence type="ECO:0000256" key="4">
    <source>
        <dbReference type="ARBA" id="ARBA00022485"/>
    </source>
</evidence>
<evidence type="ECO:0000256" key="9">
    <source>
        <dbReference type="ARBA" id="ARBA00023014"/>
    </source>
</evidence>
<protein>
    <submittedName>
        <fullName evidence="12">Molybdopterin-dependent oxidoreductase</fullName>
    </submittedName>
</protein>
<dbReference type="Pfam" id="PF04324">
    <property type="entry name" value="Fer2_BFD"/>
    <property type="match status" value="1"/>
</dbReference>
<evidence type="ECO:0000313" key="12">
    <source>
        <dbReference type="EMBL" id="MEN2988443.1"/>
    </source>
</evidence>
<keyword evidence="6" id="KW-0479">Metal-binding</keyword>
<dbReference type="InterPro" id="IPR041854">
    <property type="entry name" value="BFD-like_2Fe2S-bd_dom_sf"/>
</dbReference>
<evidence type="ECO:0000313" key="13">
    <source>
        <dbReference type="Proteomes" id="UP001413721"/>
    </source>
</evidence>
<keyword evidence="8" id="KW-0408">Iron</keyword>
<dbReference type="InterPro" id="IPR009010">
    <property type="entry name" value="Asp_de-COase-like_dom_sf"/>
</dbReference>
<evidence type="ECO:0000256" key="3">
    <source>
        <dbReference type="ARBA" id="ARBA00008747"/>
    </source>
</evidence>
<organism evidence="12 13">
    <name type="scientific">Tistrella arctica</name>
    <dbReference type="NCBI Taxonomy" id="3133430"/>
    <lineage>
        <taxon>Bacteria</taxon>
        <taxon>Pseudomonadati</taxon>
        <taxon>Pseudomonadota</taxon>
        <taxon>Alphaproteobacteria</taxon>
        <taxon>Geminicoccales</taxon>
        <taxon>Geminicoccaceae</taxon>
        <taxon>Tistrella</taxon>
    </lineage>
</organism>
<keyword evidence="7" id="KW-0560">Oxidoreductase</keyword>
<dbReference type="Gene3D" id="3.40.228.10">
    <property type="entry name" value="Dimethylsulfoxide Reductase, domain 2"/>
    <property type="match status" value="1"/>
</dbReference>
<evidence type="ECO:0000256" key="1">
    <source>
        <dbReference type="ARBA" id="ARBA00001942"/>
    </source>
</evidence>
<gene>
    <name evidence="12" type="ORF">WG926_09025</name>
</gene>
<dbReference type="Proteomes" id="UP001413721">
    <property type="component" value="Unassembled WGS sequence"/>
</dbReference>
<evidence type="ECO:0000256" key="5">
    <source>
        <dbReference type="ARBA" id="ARBA00022505"/>
    </source>
</evidence>
<dbReference type="Gene3D" id="3.40.50.740">
    <property type="match status" value="1"/>
</dbReference>
<dbReference type="InterPro" id="IPR050123">
    <property type="entry name" value="Prok_molybdopt-oxidoreductase"/>
</dbReference>
<dbReference type="Gene3D" id="2.20.25.90">
    <property type="entry name" value="ADC-like domains"/>
    <property type="match status" value="1"/>
</dbReference>
<dbReference type="PANTHER" id="PTHR43105">
    <property type="entry name" value="RESPIRATORY NITRATE REDUCTASE"/>
    <property type="match status" value="1"/>
</dbReference>
<dbReference type="RefSeq" id="WP_345937169.1">
    <property type="nucleotide sequence ID" value="NZ_JBBKTW010000003.1"/>
</dbReference>
<dbReference type="Pfam" id="PF04879">
    <property type="entry name" value="Molybdop_Fe4S4"/>
    <property type="match status" value="1"/>
</dbReference>
<dbReference type="InterPro" id="IPR007419">
    <property type="entry name" value="BFD-like_2Fe2S-bd_dom"/>
</dbReference>
<evidence type="ECO:0000256" key="8">
    <source>
        <dbReference type="ARBA" id="ARBA00023004"/>
    </source>
</evidence>
<accession>A0ABU9YI26</accession>
<dbReference type="Gene3D" id="2.40.40.20">
    <property type="match status" value="1"/>
</dbReference>
<dbReference type="Gene3D" id="1.10.10.1100">
    <property type="entry name" value="BFD-like [2Fe-2S]-binding domain"/>
    <property type="match status" value="1"/>
</dbReference>
<dbReference type="Pfam" id="PF01568">
    <property type="entry name" value="Molydop_binding"/>
    <property type="match status" value="1"/>
</dbReference>
<keyword evidence="4" id="KW-0004">4Fe-4S</keyword>
<dbReference type="SUPFAM" id="SSF50692">
    <property type="entry name" value="ADC-like"/>
    <property type="match status" value="1"/>
</dbReference>